<sequence length="242" mass="26941">MRVKIKGEITVERLAEALQAATEKFEDARPGCKIYGANLYLTAYDADGLPFDLADHRGEPLWLSLSAKSGELVRPALSAEGEERRQKAKEEARKIKEEAEAKANAEYQQAMAKHAQEREARRAKEAEATSQFEWLNTTTAALLERDAEHFISALNEAVQAAWDELKPVGTQGKKKGIPTPCPIFSLYEDGLLLSVDTWKAPRRVLNPMLTLSGGELKPFWASDVWANAMNRMVDVLDTSNEP</sequence>
<feature type="coiled-coil region" evidence="1">
    <location>
        <begin position="78"/>
        <end position="127"/>
    </location>
</feature>
<comment type="caution">
    <text evidence="2">The sequence shown here is derived from an EMBL/GenBank/DDBJ whole genome shotgun (WGS) entry which is preliminary data.</text>
</comment>
<dbReference type="EMBL" id="JACDXW010000013">
    <property type="protein sequence ID" value="MCB5364982.1"/>
    <property type="molecule type" value="Genomic_DNA"/>
</dbReference>
<reference evidence="2 3" key="1">
    <citation type="submission" date="2020-07" db="EMBL/GenBank/DDBJ databases">
        <title>Pusillimonas sp. nov., isolated from poultry manure in Taiwan.</title>
        <authorList>
            <person name="Lin S.-Y."/>
            <person name="Tang Y.-S."/>
            <person name="Young C.-C."/>
        </authorList>
    </citation>
    <scope>NUCLEOTIDE SEQUENCE [LARGE SCALE GENOMIC DNA]</scope>
    <source>
        <strain evidence="2 3">CC-YST705</strain>
    </source>
</reference>
<dbReference type="Proteomes" id="UP000776983">
    <property type="component" value="Unassembled WGS sequence"/>
</dbReference>
<gene>
    <name evidence="2" type="ORF">H0484_14665</name>
</gene>
<proteinExistence type="predicted"/>
<organism evidence="2 3">
    <name type="scientific">Mesopusillimonas faecipullorum</name>
    <dbReference type="NCBI Taxonomy" id="2755040"/>
    <lineage>
        <taxon>Bacteria</taxon>
        <taxon>Pseudomonadati</taxon>
        <taxon>Pseudomonadota</taxon>
        <taxon>Betaproteobacteria</taxon>
        <taxon>Burkholderiales</taxon>
        <taxon>Alcaligenaceae</taxon>
        <taxon>Mesopusillimonas</taxon>
    </lineage>
</organism>
<name>A0ABS8CGL0_9BURK</name>
<protein>
    <submittedName>
        <fullName evidence="2">OfxX fusion product</fullName>
    </submittedName>
</protein>
<keyword evidence="3" id="KW-1185">Reference proteome</keyword>
<keyword evidence="1" id="KW-0175">Coiled coil</keyword>
<accession>A0ABS8CGL0</accession>
<dbReference type="RefSeq" id="WP_226955409.1">
    <property type="nucleotide sequence ID" value="NZ_JACDXW010000013.1"/>
</dbReference>
<evidence type="ECO:0000313" key="3">
    <source>
        <dbReference type="Proteomes" id="UP000776983"/>
    </source>
</evidence>
<evidence type="ECO:0000256" key="1">
    <source>
        <dbReference type="SAM" id="Coils"/>
    </source>
</evidence>
<evidence type="ECO:0000313" key="2">
    <source>
        <dbReference type="EMBL" id="MCB5364982.1"/>
    </source>
</evidence>